<keyword evidence="3" id="KW-1185">Reference proteome</keyword>
<evidence type="ECO:0000256" key="1">
    <source>
        <dbReference type="SAM" id="MobiDB-lite"/>
    </source>
</evidence>
<proteinExistence type="predicted"/>
<reference evidence="2 3" key="1">
    <citation type="submission" date="2024-01" db="EMBL/GenBank/DDBJ databases">
        <title>Genome assemblies of Stephania.</title>
        <authorList>
            <person name="Yang L."/>
        </authorList>
    </citation>
    <scope>NUCLEOTIDE SEQUENCE [LARGE SCALE GENOMIC DNA]</scope>
    <source>
        <strain evidence="2">YNDBR</strain>
        <tissue evidence="2">Leaf</tissue>
    </source>
</reference>
<feature type="compositionally biased region" description="Basic and acidic residues" evidence="1">
    <location>
        <begin position="127"/>
        <end position="139"/>
    </location>
</feature>
<protein>
    <submittedName>
        <fullName evidence="2">Uncharacterized protein</fullName>
    </submittedName>
</protein>
<dbReference type="Proteomes" id="UP001420932">
    <property type="component" value="Unassembled WGS sequence"/>
</dbReference>
<accession>A0AAP0IWQ5</accession>
<dbReference type="AlphaFoldDB" id="A0AAP0IWQ5"/>
<dbReference type="EMBL" id="JBBNAF010000008">
    <property type="protein sequence ID" value="KAK9122162.1"/>
    <property type="molecule type" value="Genomic_DNA"/>
</dbReference>
<evidence type="ECO:0000313" key="2">
    <source>
        <dbReference type="EMBL" id="KAK9122162.1"/>
    </source>
</evidence>
<gene>
    <name evidence="2" type="ORF">Syun_019779</name>
</gene>
<sequence length="139" mass="15317">MEGLPSRIERVHALGFGGLAQTFSHSKRGGYWGYLRRSPVGGLRRLVPGRGAQKRRAVLGPPRYGEATGSIMPVAGVQPKGLSPERGGEEGTVRSKDANMMWTVRTLVHEFDDSGSKATPRKRLVKKSGDEREDARFWD</sequence>
<feature type="region of interest" description="Disordered" evidence="1">
    <location>
        <begin position="111"/>
        <end position="139"/>
    </location>
</feature>
<comment type="caution">
    <text evidence="2">The sequence shown here is derived from an EMBL/GenBank/DDBJ whole genome shotgun (WGS) entry which is preliminary data.</text>
</comment>
<name>A0AAP0IWQ5_9MAGN</name>
<feature type="region of interest" description="Disordered" evidence="1">
    <location>
        <begin position="60"/>
        <end position="98"/>
    </location>
</feature>
<organism evidence="2 3">
    <name type="scientific">Stephania yunnanensis</name>
    <dbReference type="NCBI Taxonomy" id="152371"/>
    <lineage>
        <taxon>Eukaryota</taxon>
        <taxon>Viridiplantae</taxon>
        <taxon>Streptophyta</taxon>
        <taxon>Embryophyta</taxon>
        <taxon>Tracheophyta</taxon>
        <taxon>Spermatophyta</taxon>
        <taxon>Magnoliopsida</taxon>
        <taxon>Ranunculales</taxon>
        <taxon>Menispermaceae</taxon>
        <taxon>Menispermoideae</taxon>
        <taxon>Cissampelideae</taxon>
        <taxon>Stephania</taxon>
    </lineage>
</organism>
<feature type="compositionally biased region" description="Basic and acidic residues" evidence="1">
    <location>
        <begin position="86"/>
        <end position="97"/>
    </location>
</feature>
<evidence type="ECO:0000313" key="3">
    <source>
        <dbReference type="Proteomes" id="UP001420932"/>
    </source>
</evidence>